<evidence type="ECO:0000256" key="7">
    <source>
        <dbReference type="ARBA" id="ARBA00022824"/>
    </source>
</evidence>
<feature type="transmembrane region" description="Helical" evidence="10">
    <location>
        <begin position="400"/>
        <end position="418"/>
    </location>
</feature>
<keyword evidence="12" id="KW-1185">Reference proteome</keyword>
<comment type="subcellular location">
    <subcellularLocation>
        <location evidence="1 10">Endoplasmic reticulum membrane</location>
        <topology evidence="1 10">Multi-pass membrane protein</topology>
    </subcellularLocation>
</comment>
<feature type="transmembrane region" description="Helical" evidence="10">
    <location>
        <begin position="464"/>
        <end position="484"/>
    </location>
</feature>
<feature type="transmembrane region" description="Helical" evidence="10">
    <location>
        <begin position="35"/>
        <end position="53"/>
    </location>
</feature>
<dbReference type="InterPro" id="IPR004856">
    <property type="entry name" value="Glyco_trans_ALG6/ALG8"/>
</dbReference>
<feature type="transmembrane region" description="Helical" evidence="10">
    <location>
        <begin position="238"/>
        <end position="256"/>
    </location>
</feature>
<dbReference type="Proteomes" id="UP001141552">
    <property type="component" value="Unassembled WGS sequence"/>
</dbReference>
<sequence>MAIKSKKKSIKQAINTENATDHDDYISLLFGSEGIVAPFLCIAVFGLLVRLAVSLHSYSGAGNPPKFGDYEAQRHWMEITTNLPAKEWYRNSTSNDLAYWGLDYPPLTAYQSYVHGLLLRYFDPDSVALFTSRGYESYLGKLLMRWTVLSSDALIFFPAVLYFVLAYYGSRPSGRKSDVIWHIALILINPCLILIDHGHFQYNCISLGFTLAAIAAILSRKDLVASVFFSLALNHKQMSAYFAPAFFSYLLGNCLWQKNPVLEVLKLGFVVIGTFALIWWPYLHSTDGVLGVLSRLAPFERGLYEDYVANFWCTTSVIIKWKRLFTTQWLKLLSLGLTILSCLPSMIQQIMAPSSKVHEKSILLPLLPATLLASELPCLFYVLMHYALFSMFPLLCRDNLIVPYFALHALFILLYLAPCGRRLLRPHFSAVDIAPLSLTTLLYLCSIVLHIVYFTSHPPKKYPFLFEAMIMSLCFSHFVFLALYTNTKQWMLSKQLTSRDKEKKLS</sequence>
<protein>
    <recommendedName>
        <fullName evidence="10">Alpha-1,3-glucosyltransferase</fullName>
        <ecNumber evidence="10">2.4.1.-</ecNumber>
    </recommendedName>
</protein>
<feature type="transmembrane region" description="Helical" evidence="10">
    <location>
        <begin position="202"/>
        <end position="218"/>
    </location>
</feature>
<evidence type="ECO:0000256" key="2">
    <source>
        <dbReference type="ARBA" id="ARBA00004922"/>
    </source>
</evidence>
<feature type="transmembrane region" description="Helical" evidence="10">
    <location>
        <begin position="362"/>
        <end position="388"/>
    </location>
</feature>
<reference evidence="11" key="1">
    <citation type="submission" date="2022-02" db="EMBL/GenBank/DDBJ databases">
        <authorList>
            <person name="Henning P.M."/>
            <person name="McCubbin A.G."/>
            <person name="Shore J.S."/>
        </authorList>
    </citation>
    <scope>NUCLEOTIDE SEQUENCE</scope>
    <source>
        <strain evidence="11">F60SS</strain>
        <tissue evidence="11">Leaves</tissue>
    </source>
</reference>
<evidence type="ECO:0000256" key="3">
    <source>
        <dbReference type="ARBA" id="ARBA00008715"/>
    </source>
</evidence>
<feature type="transmembrane region" description="Helical" evidence="10">
    <location>
        <begin position="263"/>
        <end position="282"/>
    </location>
</feature>
<feature type="transmembrane region" description="Helical" evidence="10">
    <location>
        <begin position="430"/>
        <end position="452"/>
    </location>
</feature>
<reference evidence="11" key="2">
    <citation type="journal article" date="2023" name="Plants (Basel)">
        <title>Annotation of the Turnera subulata (Passifloraceae) Draft Genome Reveals the S-Locus Evolved after the Divergence of Turneroideae from Passifloroideae in a Stepwise Manner.</title>
        <authorList>
            <person name="Henning P.M."/>
            <person name="Roalson E.H."/>
            <person name="Mir W."/>
            <person name="McCubbin A.G."/>
            <person name="Shore J.S."/>
        </authorList>
    </citation>
    <scope>NUCLEOTIDE SEQUENCE</scope>
    <source>
        <strain evidence="11">F60SS</strain>
    </source>
</reference>
<dbReference type="AlphaFoldDB" id="A0A9Q0JLW6"/>
<comment type="similarity">
    <text evidence="3 10">Belongs to the ALG6/ALG8 glucosyltransferase family.</text>
</comment>
<name>A0A9Q0JLW6_9ROSI</name>
<evidence type="ECO:0000256" key="6">
    <source>
        <dbReference type="ARBA" id="ARBA00022692"/>
    </source>
</evidence>
<proteinExistence type="inferred from homology"/>
<keyword evidence="6 10" id="KW-0812">Transmembrane</keyword>
<keyword evidence="9 10" id="KW-0472">Membrane</keyword>
<dbReference type="PANTHER" id="PTHR12413:SF1">
    <property type="entry name" value="DOLICHYL PYROPHOSPHATE MAN9GLCNAC2 ALPHA-1,3-GLUCOSYLTRANSFERASE"/>
    <property type="match status" value="1"/>
</dbReference>
<organism evidence="11 12">
    <name type="scientific">Turnera subulata</name>
    <dbReference type="NCBI Taxonomy" id="218843"/>
    <lineage>
        <taxon>Eukaryota</taxon>
        <taxon>Viridiplantae</taxon>
        <taxon>Streptophyta</taxon>
        <taxon>Embryophyta</taxon>
        <taxon>Tracheophyta</taxon>
        <taxon>Spermatophyta</taxon>
        <taxon>Magnoliopsida</taxon>
        <taxon>eudicotyledons</taxon>
        <taxon>Gunneridae</taxon>
        <taxon>Pentapetalae</taxon>
        <taxon>rosids</taxon>
        <taxon>fabids</taxon>
        <taxon>Malpighiales</taxon>
        <taxon>Passifloraceae</taxon>
        <taxon>Turnera</taxon>
    </lineage>
</organism>
<evidence type="ECO:0000256" key="1">
    <source>
        <dbReference type="ARBA" id="ARBA00004477"/>
    </source>
</evidence>
<feature type="transmembrane region" description="Helical" evidence="10">
    <location>
        <begin position="142"/>
        <end position="167"/>
    </location>
</feature>
<dbReference type="EC" id="2.4.1.-" evidence="10"/>
<dbReference type="PANTHER" id="PTHR12413">
    <property type="entry name" value="DOLICHYL GLYCOSYLTRANSFERASE"/>
    <property type="match status" value="1"/>
</dbReference>
<dbReference type="OrthoDB" id="4983at2759"/>
<keyword evidence="5 10" id="KW-0808">Transferase</keyword>
<keyword evidence="7 10" id="KW-0256">Endoplasmic reticulum</keyword>
<feature type="transmembrane region" description="Helical" evidence="10">
    <location>
        <begin position="329"/>
        <end position="350"/>
    </location>
</feature>
<comment type="pathway">
    <text evidence="2 10">Protein modification; protein glycosylation.</text>
</comment>
<dbReference type="Pfam" id="PF03155">
    <property type="entry name" value="Alg6_Alg8"/>
    <property type="match status" value="1"/>
</dbReference>
<evidence type="ECO:0000256" key="10">
    <source>
        <dbReference type="RuleBase" id="RU363110"/>
    </source>
</evidence>
<comment type="caution">
    <text evidence="11">The sequence shown here is derived from an EMBL/GenBank/DDBJ whole genome shotgun (WGS) entry which is preliminary data.</text>
</comment>
<dbReference type="EMBL" id="JAKUCV010001378">
    <property type="protein sequence ID" value="KAJ4846613.1"/>
    <property type="molecule type" value="Genomic_DNA"/>
</dbReference>
<evidence type="ECO:0000256" key="4">
    <source>
        <dbReference type="ARBA" id="ARBA00022676"/>
    </source>
</evidence>
<dbReference type="GO" id="GO:0042281">
    <property type="term" value="F:dolichyl pyrophosphate Man9GlcNAc2 alpha-1,3-glucosyltransferase activity"/>
    <property type="evidence" value="ECO:0007669"/>
    <property type="project" value="TreeGrafter"/>
</dbReference>
<evidence type="ECO:0000256" key="8">
    <source>
        <dbReference type="ARBA" id="ARBA00022989"/>
    </source>
</evidence>
<evidence type="ECO:0000313" key="11">
    <source>
        <dbReference type="EMBL" id="KAJ4846613.1"/>
    </source>
</evidence>
<evidence type="ECO:0000256" key="9">
    <source>
        <dbReference type="ARBA" id="ARBA00023136"/>
    </source>
</evidence>
<evidence type="ECO:0000313" key="12">
    <source>
        <dbReference type="Proteomes" id="UP001141552"/>
    </source>
</evidence>
<evidence type="ECO:0000256" key="5">
    <source>
        <dbReference type="ARBA" id="ARBA00022679"/>
    </source>
</evidence>
<keyword evidence="4 10" id="KW-0328">Glycosyltransferase</keyword>
<dbReference type="GO" id="GO:0005789">
    <property type="term" value="C:endoplasmic reticulum membrane"/>
    <property type="evidence" value="ECO:0007669"/>
    <property type="project" value="UniProtKB-SubCell"/>
</dbReference>
<accession>A0A9Q0JLW6</accession>
<feature type="transmembrane region" description="Helical" evidence="10">
    <location>
        <begin position="179"/>
        <end position="195"/>
    </location>
</feature>
<keyword evidence="8 10" id="KW-1133">Transmembrane helix</keyword>
<gene>
    <name evidence="11" type="ORF">Tsubulata_033261</name>
</gene>